<feature type="region of interest" description="Disordered" evidence="1">
    <location>
        <begin position="1"/>
        <end position="27"/>
    </location>
</feature>
<dbReference type="EMBL" id="WIXE01017274">
    <property type="protein sequence ID" value="KAK5971877.1"/>
    <property type="molecule type" value="Genomic_DNA"/>
</dbReference>
<dbReference type="PROSITE" id="PS51082">
    <property type="entry name" value="WH2"/>
    <property type="match status" value="1"/>
</dbReference>
<gene>
    <name evidence="3" type="ORF">GCK32_009045</name>
</gene>
<evidence type="ECO:0000313" key="4">
    <source>
        <dbReference type="Proteomes" id="UP001331761"/>
    </source>
</evidence>
<dbReference type="Pfam" id="PF02205">
    <property type="entry name" value="WH2"/>
    <property type="match status" value="1"/>
</dbReference>
<feature type="compositionally biased region" description="Pro residues" evidence="1">
    <location>
        <begin position="1"/>
        <end position="13"/>
    </location>
</feature>
<accession>A0AAN8FD70</accession>
<feature type="domain" description="WH2" evidence="2">
    <location>
        <begin position="29"/>
        <end position="46"/>
    </location>
</feature>
<feature type="compositionally biased region" description="Pro residues" evidence="1">
    <location>
        <begin position="123"/>
        <end position="132"/>
    </location>
</feature>
<proteinExistence type="predicted"/>
<dbReference type="InterPro" id="IPR003124">
    <property type="entry name" value="WH2_dom"/>
</dbReference>
<feature type="compositionally biased region" description="Gly residues" evidence="1">
    <location>
        <begin position="81"/>
        <end position="94"/>
    </location>
</feature>
<comment type="caution">
    <text evidence="3">The sequence shown here is derived from an EMBL/GenBank/DDBJ whole genome shotgun (WGS) entry which is preliminary data.</text>
</comment>
<reference evidence="3 4" key="1">
    <citation type="submission" date="2019-10" db="EMBL/GenBank/DDBJ databases">
        <title>Assembly and Annotation for the nematode Trichostrongylus colubriformis.</title>
        <authorList>
            <person name="Martin J."/>
        </authorList>
    </citation>
    <scope>NUCLEOTIDE SEQUENCE [LARGE SCALE GENOMIC DNA]</scope>
    <source>
        <strain evidence="3">G859</strain>
        <tissue evidence="3">Whole worm</tissue>
    </source>
</reference>
<feature type="compositionally biased region" description="Pro residues" evidence="1">
    <location>
        <begin position="159"/>
        <end position="175"/>
    </location>
</feature>
<dbReference type="Proteomes" id="UP001331761">
    <property type="component" value="Unassembled WGS sequence"/>
</dbReference>
<name>A0AAN8FD70_TRICO</name>
<keyword evidence="4" id="KW-1185">Reference proteome</keyword>
<dbReference type="GO" id="GO:0003779">
    <property type="term" value="F:actin binding"/>
    <property type="evidence" value="ECO:0007669"/>
    <property type="project" value="InterPro"/>
</dbReference>
<feature type="compositionally biased region" description="Low complexity" evidence="1">
    <location>
        <begin position="14"/>
        <end position="27"/>
    </location>
</feature>
<dbReference type="AlphaFoldDB" id="A0AAN8FD70"/>
<feature type="compositionally biased region" description="Low complexity" evidence="1">
    <location>
        <begin position="148"/>
        <end position="158"/>
    </location>
</feature>
<evidence type="ECO:0000259" key="2">
    <source>
        <dbReference type="PROSITE" id="PS51082"/>
    </source>
</evidence>
<feature type="compositionally biased region" description="Polar residues" evidence="1">
    <location>
        <begin position="59"/>
        <end position="73"/>
    </location>
</feature>
<sequence>MPPPPPPPPPPPTALLSSSSSASAPSLKKPVALLADIQKGTKLRKVTTNDRSAPLVTGKPSSVSSGTPSITNQLEREPKPGSGGRTYGGGGAPIGGLFANGLPSKPSENKIRRANTSVTPAAASPPPPPPMPSSVELGLFKDFSSRESTPARAPLARPAVPPPSRPSAPPPPPPTARTNGSYTSDPPPPPAVPPVTSALSNRYVGRLSHLCYSRPPLDFADLHFLRLSGVALSQTILQPEIFTAVTSRTKPRNRILKDRKA</sequence>
<evidence type="ECO:0000313" key="3">
    <source>
        <dbReference type="EMBL" id="KAK5971877.1"/>
    </source>
</evidence>
<evidence type="ECO:0000256" key="1">
    <source>
        <dbReference type="SAM" id="MobiDB-lite"/>
    </source>
</evidence>
<protein>
    <submittedName>
        <fullName evidence="3">WAS/WASL interacting protein family member 2</fullName>
    </submittedName>
</protein>
<organism evidence="3 4">
    <name type="scientific">Trichostrongylus colubriformis</name>
    <name type="common">Black scour worm</name>
    <dbReference type="NCBI Taxonomy" id="6319"/>
    <lineage>
        <taxon>Eukaryota</taxon>
        <taxon>Metazoa</taxon>
        <taxon>Ecdysozoa</taxon>
        <taxon>Nematoda</taxon>
        <taxon>Chromadorea</taxon>
        <taxon>Rhabditida</taxon>
        <taxon>Rhabditina</taxon>
        <taxon>Rhabditomorpha</taxon>
        <taxon>Strongyloidea</taxon>
        <taxon>Trichostrongylidae</taxon>
        <taxon>Trichostrongylus</taxon>
    </lineage>
</organism>
<feature type="region of interest" description="Disordered" evidence="1">
    <location>
        <begin position="45"/>
        <end position="195"/>
    </location>
</feature>